<dbReference type="EMBL" id="FNEO01000011">
    <property type="protein sequence ID" value="SDK07416.1"/>
    <property type="molecule type" value="Genomic_DNA"/>
</dbReference>
<evidence type="ECO:0000313" key="2">
    <source>
        <dbReference type="EMBL" id="GEL12343.1"/>
    </source>
</evidence>
<dbReference type="STRING" id="551990.SAMN05192550_3282"/>
<sequence>MTTTEIGLLSACIGGSAGIFSQIIANLLRDKTDKKKLVIDCLSEERKLAHILFIYARRLEKAIITTEYCYQLSNIEVSEKEREKQSERYHNELKYCGDISNDYNSLLGDYCKNVYKLLMYTRESKKVENILSKIMSQPFDDANNIFEKYEKYPELYEFYSQSILSVEAKLEPYKKLFNDIYKEIQHLAED</sequence>
<dbReference type="Proteomes" id="UP000093226">
    <property type="component" value="Unassembled WGS sequence"/>
</dbReference>
<keyword evidence="6" id="KW-1185">Reference proteome</keyword>
<evidence type="ECO:0000313" key="3">
    <source>
        <dbReference type="EMBL" id="OCB73118.1"/>
    </source>
</evidence>
<evidence type="ECO:0000313" key="4">
    <source>
        <dbReference type="EMBL" id="SDK07416.1"/>
    </source>
</evidence>
<gene>
    <name evidence="3" type="ORF">FBGL_03505</name>
    <name evidence="2" type="ORF">FGL01_30820</name>
    <name evidence="4" type="ORF">SAMN05192550_3282</name>
</gene>
<dbReference type="EMBL" id="BJVF01000011">
    <property type="protein sequence ID" value="GEL12343.1"/>
    <property type="molecule type" value="Genomic_DNA"/>
</dbReference>
<dbReference type="AlphaFoldDB" id="A0A1B9DTU5"/>
<keyword evidence="1" id="KW-1133">Transmembrane helix</keyword>
<evidence type="ECO:0000313" key="6">
    <source>
        <dbReference type="Proteomes" id="UP000182367"/>
    </source>
</evidence>
<comment type="caution">
    <text evidence="3">The sequence shown here is derived from an EMBL/GenBank/DDBJ whole genome shotgun (WGS) entry which is preliminary data.</text>
</comment>
<keyword evidence="1" id="KW-0812">Transmembrane</keyword>
<reference evidence="2 7" key="4">
    <citation type="submission" date="2019-07" db="EMBL/GenBank/DDBJ databases">
        <title>Whole genome shotgun sequence of Flavobacterium glycines NBRC 105008.</title>
        <authorList>
            <person name="Hosoyama A."/>
            <person name="Uohara A."/>
            <person name="Ohji S."/>
            <person name="Ichikawa N."/>
        </authorList>
    </citation>
    <scope>NUCLEOTIDE SEQUENCE [LARGE SCALE GENOMIC DNA]</scope>
    <source>
        <strain evidence="2 7">NBRC 105008</strain>
    </source>
</reference>
<reference evidence="3" key="2">
    <citation type="submission" date="2016-03" db="EMBL/GenBank/DDBJ databases">
        <authorList>
            <person name="Ploux O."/>
        </authorList>
    </citation>
    <scope>NUCLEOTIDE SEQUENCE</scope>
    <source>
        <strain evidence="3">NBRC 105008</strain>
    </source>
</reference>
<reference evidence="5" key="1">
    <citation type="submission" date="2016-03" db="EMBL/GenBank/DDBJ databases">
        <title>Draft genome sequence of Paenibacillus glacialis DSM 22343.</title>
        <authorList>
            <person name="Shin S.-K."/>
            <person name="Yi H."/>
        </authorList>
    </citation>
    <scope>NUCLEOTIDE SEQUENCE [LARGE SCALE GENOMIC DNA]</scope>
    <source>
        <strain evidence="5">NBRC 105008</strain>
    </source>
</reference>
<dbReference type="Proteomes" id="UP000321579">
    <property type="component" value="Unassembled WGS sequence"/>
</dbReference>
<organism evidence="3 5">
    <name type="scientific">Flavobacterium glycines</name>
    <dbReference type="NCBI Taxonomy" id="551990"/>
    <lineage>
        <taxon>Bacteria</taxon>
        <taxon>Pseudomonadati</taxon>
        <taxon>Bacteroidota</taxon>
        <taxon>Flavobacteriia</taxon>
        <taxon>Flavobacteriales</taxon>
        <taxon>Flavobacteriaceae</taxon>
        <taxon>Flavobacterium</taxon>
    </lineage>
</organism>
<keyword evidence="1" id="KW-0472">Membrane</keyword>
<reference evidence="4 6" key="3">
    <citation type="submission" date="2016-10" db="EMBL/GenBank/DDBJ databases">
        <authorList>
            <person name="Varghese N."/>
            <person name="Submissions S."/>
        </authorList>
    </citation>
    <scope>NUCLEOTIDE SEQUENCE [LARGE SCALE GENOMIC DNA]</scope>
    <source>
        <strain evidence="4 6">Gm-149</strain>
    </source>
</reference>
<proteinExistence type="predicted"/>
<dbReference type="EMBL" id="LVEO01000006">
    <property type="protein sequence ID" value="OCB73118.1"/>
    <property type="molecule type" value="Genomic_DNA"/>
</dbReference>
<dbReference type="RefSeq" id="WP_066325224.1">
    <property type="nucleotide sequence ID" value="NZ_BJVF01000011.1"/>
</dbReference>
<dbReference type="Proteomes" id="UP000182367">
    <property type="component" value="Unassembled WGS sequence"/>
</dbReference>
<evidence type="ECO:0000313" key="5">
    <source>
        <dbReference type="Proteomes" id="UP000093226"/>
    </source>
</evidence>
<name>A0A1B9DTU5_9FLAO</name>
<protein>
    <submittedName>
        <fullName evidence="3">Uncharacterized protein</fullName>
    </submittedName>
</protein>
<evidence type="ECO:0000313" key="7">
    <source>
        <dbReference type="Proteomes" id="UP000321579"/>
    </source>
</evidence>
<feature type="transmembrane region" description="Helical" evidence="1">
    <location>
        <begin position="6"/>
        <end position="28"/>
    </location>
</feature>
<accession>A0A1B9DTU5</accession>
<evidence type="ECO:0000256" key="1">
    <source>
        <dbReference type="SAM" id="Phobius"/>
    </source>
</evidence>